<organism evidence="2 3">
    <name type="scientific">Hyaloscypha variabilis (strain UAMH 11265 / GT02V1 / F)</name>
    <name type="common">Meliniomyces variabilis</name>
    <dbReference type="NCBI Taxonomy" id="1149755"/>
    <lineage>
        <taxon>Eukaryota</taxon>
        <taxon>Fungi</taxon>
        <taxon>Dikarya</taxon>
        <taxon>Ascomycota</taxon>
        <taxon>Pezizomycotina</taxon>
        <taxon>Leotiomycetes</taxon>
        <taxon>Helotiales</taxon>
        <taxon>Hyaloscyphaceae</taxon>
        <taxon>Hyaloscypha</taxon>
        <taxon>Hyaloscypha variabilis</taxon>
    </lineage>
</organism>
<dbReference type="STRING" id="1149755.A0A2J6QY58"/>
<feature type="domain" description="Heterokaryon incompatibility" evidence="1">
    <location>
        <begin position="16"/>
        <end position="147"/>
    </location>
</feature>
<dbReference type="InterPro" id="IPR010730">
    <property type="entry name" value="HET"/>
</dbReference>
<sequence length="156" mass="17925">VECHIEHAALCAQPTYKALSYCWGDANETKEIIVNGCSTKVTANLEAALRRLRVREPRTFLWIDALCINQASVKERDRQVLRMRDIYSKAESIIAWIGEEDVSTASAIAFLDSVAHGEEQVGWDMWSPCQQSILRRPYWRRTWIVQELCLAKDVQI</sequence>
<reference evidence="2 3" key="1">
    <citation type="submission" date="2016-04" db="EMBL/GenBank/DDBJ databases">
        <title>A degradative enzymes factory behind the ericoid mycorrhizal symbiosis.</title>
        <authorList>
            <consortium name="DOE Joint Genome Institute"/>
            <person name="Martino E."/>
            <person name="Morin E."/>
            <person name="Grelet G."/>
            <person name="Kuo A."/>
            <person name="Kohler A."/>
            <person name="Daghino S."/>
            <person name="Barry K."/>
            <person name="Choi C."/>
            <person name="Cichocki N."/>
            <person name="Clum A."/>
            <person name="Copeland A."/>
            <person name="Hainaut M."/>
            <person name="Haridas S."/>
            <person name="Labutti K."/>
            <person name="Lindquist E."/>
            <person name="Lipzen A."/>
            <person name="Khouja H.-R."/>
            <person name="Murat C."/>
            <person name="Ohm R."/>
            <person name="Olson A."/>
            <person name="Spatafora J."/>
            <person name="Veneault-Fourrey C."/>
            <person name="Henrissat B."/>
            <person name="Grigoriev I."/>
            <person name="Martin F."/>
            <person name="Perotto S."/>
        </authorList>
    </citation>
    <scope>NUCLEOTIDE SEQUENCE [LARGE SCALE GENOMIC DNA]</scope>
    <source>
        <strain evidence="2 3">F</strain>
    </source>
</reference>
<feature type="non-terminal residue" evidence="2">
    <location>
        <position position="1"/>
    </location>
</feature>
<accession>A0A2J6QY58</accession>
<dbReference type="PANTHER" id="PTHR24148">
    <property type="entry name" value="ANKYRIN REPEAT DOMAIN-CONTAINING PROTEIN 39 HOMOLOG-RELATED"/>
    <property type="match status" value="1"/>
</dbReference>
<protein>
    <submittedName>
        <fullName evidence="2">Heterokaryon incompatibility</fullName>
    </submittedName>
</protein>
<gene>
    <name evidence="2" type="ORF">L207DRAFT_384417</name>
</gene>
<dbReference type="AlphaFoldDB" id="A0A2J6QY58"/>
<dbReference type="PANTHER" id="PTHR24148:SF73">
    <property type="entry name" value="HET DOMAIN PROTEIN (AFU_ORTHOLOGUE AFUA_8G01020)"/>
    <property type="match status" value="1"/>
</dbReference>
<feature type="non-terminal residue" evidence="2">
    <location>
        <position position="156"/>
    </location>
</feature>
<name>A0A2J6QY58_HYAVF</name>
<dbReference type="Pfam" id="PF06985">
    <property type="entry name" value="HET"/>
    <property type="match status" value="1"/>
</dbReference>
<keyword evidence="3" id="KW-1185">Reference proteome</keyword>
<evidence type="ECO:0000313" key="3">
    <source>
        <dbReference type="Proteomes" id="UP000235786"/>
    </source>
</evidence>
<dbReference type="EMBL" id="KZ613963">
    <property type="protein sequence ID" value="PMD31204.1"/>
    <property type="molecule type" value="Genomic_DNA"/>
</dbReference>
<evidence type="ECO:0000259" key="1">
    <source>
        <dbReference type="Pfam" id="PF06985"/>
    </source>
</evidence>
<dbReference type="InterPro" id="IPR052895">
    <property type="entry name" value="HetReg/Transcr_Mod"/>
</dbReference>
<proteinExistence type="predicted"/>
<dbReference type="OrthoDB" id="2157530at2759"/>
<evidence type="ECO:0000313" key="2">
    <source>
        <dbReference type="EMBL" id="PMD31204.1"/>
    </source>
</evidence>
<dbReference type="Proteomes" id="UP000235786">
    <property type="component" value="Unassembled WGS sequence"/>
</dbReference>